<feature type="compositionally biased region" description="Polar residues" evidence="2">
    <location>
        <begin position="18"/>
        <end position="29"/>
    </location>
</feature>
<feature type="region of interest" description="Disordered" evidence="2">
    <location>
        <begin position="240"/>
        <end position="273"/>
    </location>
</feature>
<protein>
    <submittedName>
        <fullName evidence="3">Uncharacterized protein</fullName>
    </submittedName>
</protein>
<gene>
    <name evidence="3" type="ORF">G7B40_021915</name>
</gene>
<reference evidence="4" key="1">
    <citation type="journal article" date="2021" name="Science">
        <title>Hunting the eagle killer: A cyanobacterial neurotoxin causes vacuolar myelinopathy.</title>
        <authorList>
            <person name="Breinlinger S."/>
            <person name="Phillips T.J."/>
            <person name="Haram B.N."/>
            <person name="Mares J."/>
            <person name="Martinez Yerena J.A."/>
            <person name="Hrouzek P."/>
            <person name="Sobotka R."/>
            <person name="Henderson W.M."/>
            <person name="Schmieder P."/>
            <person name="Williams S.M."/>
            <person name="Lauderdale J.D."/>
            <person name="Wilde H.D."/>
            <person name="Gerrin W."/>
            <person name="Kust A."/>
            <person name="Washington J.W."/>
            <person name="Wagner C."/>
            <person name="Geier B."/>
            <person name="Liebeke M."/>
            <person name="Enke H."/>
            <person name="Niedermeyer T.H.J."/>
            <person name="Wilde S.B."/>
        </authorList>
    </citation>
    <scope>NUCLEOTIDE SEQUENCE [LARGE SCALE GENOMIC DNA]</scope>
    <source>
        <strain evidence="4">Thurmond2011</strain>
    </source>
</reference>
<keyword evidence="1" id="KW-0175">Coiled coil</keyword>
<evidence type="ECO:0000256" key="1">
    <source>
        <dbReference type="SAM" id="Coils"/>
    </source>
</evidence>
<sequence length="521" mass="58451">MNEADTPKNGASFKPIESVNSPQSEQASSPPFFVSPDGNVAIGKLPLLAPGKNPESNTELSQENPPQQDWVAEPDKEQQAIIDSEFNKLLELNEELRSANSNLYSRVEELTAALSESEAALQLHKKRSSVTESMLNQQTQELSAAQELIQSLYKQLETAVQTVQHQEMSIESYKAQLELNQQRLAQLERDCALVQFNYQEQSHQLLQSENACRELRTRLMRQQRQTLQFKAALEKCLETPFPNSVDSSASNKTNKTPKYSSHNNSLFPNAQPIQPWSAESDTIANDLEQFKGESLASPLYEQDDERATTKSFSSEPLDQADLPKPAQLDQEDLSKPTQPEKTLEIINDCPSTLEAVLPSESQNLDEQLDSVLELFFNSNPAPTSRQPSPQNIESDSESLQPKVEDPETDSVLPTRRDLPKDTHESIWEPCPGTIPNDEEAKNVTITLVDQKHEPIEDFWLEATQALPLELPQSTLLQQPFNDNPDDANSPSPVIYPQRPPKGRKSLASVELPNFRRKGHRV</sequence>
<keyword evidence="4" id="KW-1185">Reference proteome</keyword>
<feature type="region of interest" description="Disordered" evidence="2">
    <location>
        <begin position="298"/>
        <end position="340"/>
    </location>
</feature>
<accession>A0AAP5M9G3</accession>
<evidence type="ECO:0000256" key="2">
    <source>
        <dbReference type="SAM" id="MobiDB-lite"/>
    </source>
</evidence>
<organism evidence="3 4">
    <name type="scientific">Aetokthonos hydrillicola Thurmond2011</name>
    <dbReference type="NCBI Taxonomy" id="2712845"/>
    <lineage>
        <taxon>Bacteria</taxon>
        <taxon>Bacillati</taxon>
        <taxon>Cyanobacteriota</taxon>
        <taxon>Cyanophyceae</taxon>
        <taxon>Nostocales</taxon>
        <taxon>Hapalosiphonaceae</taxon>
        <taxon>Aetokthonos</taxon>
    </lineage>
</organism>
<dbReference type="RefSeq" id="WP_208348525.1">
    <property type="nucleotide sequence ID" value="NZ_JAALHA020000011.1"/>
</dbReference>
<feature type="region of interest" description="Disordered" evidence="2">
    <location>
        <begin position="1"/>
        <end position="69"/>
    </location>
</feature>
<feature type="compositionally biased region" description="Polar residues" evidence="2">
    <location>
        <begin position="475"/>
        <end position="491"/>
    </location>
</feature>
<feature type="compositionally biased region" description="Polar residues" evidence="2">
    <location>
        <begin position="54"/>
        <end position="67"/>
    </location>
</feature>
<feature type="coiled-coil region" evidence="1">
    <location>
        <begin position="82"/>
        <end position="225"/>
    </location>
</feature>
<evidence type="ECO:0000313" key="4">
    <source>
        <dbReference type="Proteomes" id="UP000667802"/>
    </source>
</evidence>
<feature type="region of interest" description="Disordered" evidence="2">
    <location>
        <begin position="377"/>
        <end position="438"/>
    </location>
</feature>
<feature type="compositionally biased region" description="Polar residues" evidence="2">
    <location>
        <begin position="241"/>
        <end position="273"/>
    </location>
</feature>
<evidence type="ECO:0000313" key="3">
    <source>
        <dbReference type="EMBL" id="MDR9897200.1"/>
    </source>
</evidence>
<dbReference type="EMBL" id="JAALHA020000011">
    <property type="protein sequence ID" value="MDR9897200.1"/>
    <property type="molecule type" value="Genomic_DNA"/>
</dbReference>
<comment type="caution">
    <text evidence="3">The sequence shown here is derived from an EMBL/GenBank/DDBJ whole genome shotgun (WGS) entry which is preliminary data.</text>
</comment>
<name>A0AAP5M9G3_9CYAN</name>
<feature type="region of interest" description="Disordered" evidence="2">
    <location>
        <begin position="475"/>
        <end position="521"/>
    </location>
</feature>
<feature type="compositionally biased region" description="Polar residues" evidence="2">
    <location>
        <begin position="377"/>
        <end position="399"/>
    </location>
</feature>
<feature type="compositionally biased region" description="Basic and acidic residues" evidence="2">
    <location>
        <begin position="414"/>
        <end position="426"/>
    </location>
</feature>
<dbReference type="AlphaFoldDB" id="A0AAP5M9G3"/>
<proteinExistence type="predicted"/>
<dbReference type="Proteomes" id="UP000667802">
    <property type="component" value="Unassembled WGS sequence"/>
</dbReference>